<name>A0A7T7RI14_9ACTN</name>
<accession>A0A7T7RI14</accession>
<proteinExistence type="predicted"/>
<reference evidence="1 2" key="1">
    <citation type="submission" date="2020-12" db="EMBL/GenBank/DDBJ databases">
        <title>A novel species.</title>
        <authorList>
            <person name="Li K."/>
        </authorList>
    </citation>
    <scope>NUCLEOTIDE SEQUENCE [LARGE SCALE GENOMIC DNA]</scope>
    <source>
        <strain evidence="1 2">ZYC-3</strain>
        <plasmid evidence="1 2">unnamed1</plasmid>
    </source>
</reference>
<organism evidence="1 2">
    <name type="scientific">Streptomyces liliifuscus</name>
    <dbReference type="NCBI Taxonomy" id="2797636"/>
    <lineage>
        <taxon>Bacteria</taxon>
        <taxon>Bacillati</taxon>
        <taxon>Actinomycetota</taxon>
        <taxon>Actinomycetes</taxon>
        <taxon>Kitasatosporales</taxon>
        <taxon>Streptomycetaceae</taxon>
        <taxon>Streptomyces</taxon>
    </lineage>
</organism>
<evidence type="ECO:0000313" key="1">
    <source>
        <dbReference type="EMBL" id="QQM47386.1"/>
    </source>
</evidence>
<protein>
    <submittedName>
        <fullName evidence="1">Uncharacterized protein</fullName>
    </submittedName>
</protein>
<dbReference type="KEGG" id="slf:JEQ17_48270"/>
<dbReference type="Proteomes" id="UP000595636">
    <property type="component" value="Plasmid unnamed1"/>
</dbReference>
<evidence type="ECO:0000313" key="2">
    <source>
        <dbReference type="Proteomes" id="UP000595636"/>
    </source>
</evidence>
<dbReference type="RefSeq" id="WP_200402160.1">
    <property type="nucleotide sequence ID" value="NZ_CP066832.1"/>
</dbReference>
<sequence length="140" mass="15640">MEDTCAWCGAGLPGGRRRRYCPRPRPCRQEAYRERRRAAAALRARIALLQISREIRARCEALELLVADAVGNERAHAGMHSTAAADFQHLTSELVRCAVIADREVSATWEQIGRPHGLSADAARARYGRARLLWPPPMPE</sequence>
<dbReference type="EMBL" id="CP066832">
    <property type="protein sequence ID" value="QQM47386.1"/>
    <property type="molecule type" value="Genomic_DNA"/>
</dbReference>
<dbReference type="AlphaFoldDB" id="A0A7T7RI14"/>
<keyword evidence="1" id="KW-0614">Plasmid</keyword>
<geneLocation type="plasmid" evidence="1 2">
    <name>unnamed1</name>
</geneLocation>
<keyword evidence="2" id="KW-1185">Reference proteome</keyword>
<gene>
    <name evidence="1" type="ORF">JEQ17_48270</name>
</gene>